<gene>
    <name evidence="9" type="ORF">ACFP3T_08475</name>
</gene>
<evidence type="ECO:0000256" key="7">
    <source>
        <dbReference type="ARBA" id="ARBA00023136"/>
    </source>
</evidence>
<evidence type="ECO:0000313" key="9">
    <source>
        <dbReference type="EMBL" id="MFC6164702.1"/>
    </source>
</evidence>
<feature type="transmembrane region" description="Helical" evidence="8">
    <location>
        <begin position="85"/>
        <end position="104"/>
    </location>
</feature>
<name>A0ABW1R779_9LACO</name>
<keyword evidence="5" id="KW-0378">Hydrolase</keyword>
<dbReference type="Pfam" id="PF04647">
    <property type="entry name" value="AgrB"/>
    <property type="match status" value="1"/>
</dbReference>
<protein>
    <submittedName>
        <fullName evidence="9">Accessory gene regulator ArgB-like protein</fullName>
    </submittedName>
</protein>
<feature type="transmembrane region" description="Helical" evidence="8">
    <location>
        <begin position="170"/>
        <end position="186"/>
    </location>
</feature>
<keyword evidence="1" id="KW-1003">Cell membrane</keyword>
<keyword evidence="3" id="KW-0645">Protease</keyword>
<organism evidence="9 10">
    <name type="scientific">Lactiplantibacillus dongliensis</name>
    <dbReference type="NCBI Taxonomy" id="2559919"/>
    <lineage>
        <taxon>Bacteria</taxon>
        <taxon>Bacillati</taxon>
        <taxon>Bacillota</taxon>
        <taxon>Bacilli</taxon>
        <taxon>Lactobacillales</taxon>
        <taxon>Lactobacillaceae</taxon>
        <taxon>Lactiplantibacillus</taxon>
    </lineage>
</organism>
<sequence>MENNYLFSKLGNWTFKVLTRHTQIAHRDKLLVQLGITTFYILIPKLFFLLLLANWFKIVVPVVIFIGTVLLVRFFAYGRHLQSDWWCTVITLVVGLMVPKLVVMTAGLSLMIRLVATMILGAVIVCFAPADTRKHPITNRQLRQRLKFGTGVTIIGILMTQWLLTNQLGSIVLAALLMVFLLVMPLKRRRS</sequence>
<proteinExistence type="predicted"/>
<keyword evidence="2" id="KW-0673">Quorum sensing</keyword>
<dbReference type="EMBL" id="JBHSSD010000037">
    <property type="protein sequence ID" value="MFC6164702.1"/>
    <property type="molecule type" value="Genomic_DNA"/>
</dbReference>
<evidence type="ECO:0000256" key="3">
    <source>
        <dbReference type="ARBA" id="ARBA00022670"/>
    </source>
</evidence>
<feature type="transmembrane region" description="Helical" evidence="8">
    <location>
        <begin position="30"/>
        <end position="52"/>
    </location>
</feature>
<evidence type="ECO:0000256" key="8">
    <source>
        <dbReference type="SAM" id="Phobius"/>
    </source>
</evidence>
<keyword evidence="4 8" id="KW-0812">Transmembrane</keyword>
<evidence type="ECO:0000256" key="5">
    <source>
        <dbReference type="ARBA" id="ARBA00022801"/>
    </source>
</evidence>
<feature type="transmembrane region" description="Helical" evidence="8">
    <location>
        <begin position="58"/>
        <end position="78"/>
    </location>
</feature>
<evidence type="ECO:0000256" key="2">
    <source>
        <dbReference type="ARBA" id="ARBA00022654"/>
    </source>
</evidence>
<dbReference type="SMART" id="SM00793">
    <property type="entry name" value="AgrB"/>
    <property type="match status" value="1"/>
</dbReference>
<comment type="caution">
    <text evidence="9">The sequence shown here is derived from an EMBL/GenBank/DDBJ whole genome shotgun (WGS) entry which is preliminary data.</text>
</comment>
<reference evidence="10" key="1">
    <citation type="journal article" date="2019" name="Int. J. Syst. Evol. Microbiol.">
        <title>The Global Catalogue of Microorganisms (GCM) 10K type strain sequencing project: providing services to taxonomists for standard genome sequencing and annotation.</title>
        <authorList>
            <consortium name="The Broad Institute Genomics Platform"/>
            <consortium name="The Broad Institute Genome Sequencing Center for Infectious Disease"/>
            <person name="Wu L."/>
            <person name="Ma J."/>
        </authorList>
    </citation>
    <scope>NUCLEOTIDE SEQUENCE [LARGE SCALE GENOMIC DNA]</scope>
    <source>
        <strain evidence="10">CCM 8932</strain>
    </source>
</reference>
<evidence type="ECO:0000313" key="10">
    <source>
        <dbReference type="Proteomes" id="UP001596253"/>
    </source>
</evidence>
<dbReference type="Proteomes" id="UP001596253">
    <property type="component" value="Unassembled WGS sequence"/>
</dbReference>
<feature type="transmembrane region" description="Helical" evidence="8">
    <location>
        <begin position="148"/>
        <end position="164"/>
    </location>
</feature>
<keyword evidence="10" id="KW-1185">Reference proteome</keyword>
<keyword evidence="7 8" id="KW-0472">Membrane</keyword>
<accession>A0ABW1R779</accession>
<evidence type="ECO:0000256" key="4">
    <source>
        <dbReference type="ARBA" id="ARBA00022692"/>
    </source>
</evidence>
<feature type="transmembrane region" description="Helical" evidence="8">
    <location>
        <begin position="110"/>
        <end position="128"/>
    </location>
</feature>
<dbReference type="InterPro" id="IPR006741">
    <property type="entry name" value="AgrB"/>
</dbReference>
<evidence type="ECO:0000256" key="1">
    <source>
        <dbReference type="ARBA" id="ARBA00022475"/>
    </source>
</evidence>
<dbReference type="RefSeq" id="WP_137640518.1">
    <property type="nucleotide sequence ID" value="NZ_BJDK01000022.1"/>
</dbReference>
<keyword evidence="6 8" id="KW-1133">Transmembrane helix</keyword>
<evidence type="ECO:0000256" key="6">
    <source>
        <dbReference type="ARBA" id="ARBA00022989"/>
    </source>
</evidence>